<reference evidence="2" key="1">
    <citation type="submission" date="2023-06" db="EMBL/GenBank/DDBJ databases">
        <title>Genome-scale phylogeny and comparative genomics of the fungal order Sordariales.</title>
        <authorList>
            <consortium name="Lawrence Berkeley National Laboratory"/>
            <person name="Hensen N."/>
            <person name="Bonometti L."/>
            <person name="Westerberg I."/>
            <person name="Brannstrom I.O."/>
            <person name="Guillou S."/>
            <person name="Cros-Aarteil S."/>
            <person name="Calhoun S."/>
            <person name="Haridas S."/>
            <person name="Kuo A."/>
            <person name="Mondo S."/>
            <person name="Pangilinan J."/>
            <person name="Riley R."/>
            <person name="Labutti K."/>
            <person name="Andreopoulos B."/>
            <person name="Lipzen A."/>
            <person name="Chen C."/>
            <person name="Yanf M."/>
            <person name="Daum C."/>
            <person name="Ng V."/>
            <person name="Clum A."/>
            <person name="Steindorff A."/>
            <person name="Ohm R."/>
            <person name="Martin F."/>
            <person name="Silar P."/>
            <person name="Natvig D."/>
            <person name="Lalanne C."/>
            <person name="Gautier V."/>
            <person name="Ament-Velasquez S.L."/>
            <person name="Kruys A."/>
            <person name="Hutchinson M.I."/>
            <person name="Powell A.J."/>
            <person name="Barry K."/>
            <person name="Miller A.N."/>
            <person name="Grigoriev I.V."/>
            <person name="Debuchy R."/>
            <person name="Gladieux P."/>
            <person name="Thoren M.H."/>
            <person name="Johannesson H."/>
        </authorList>
    </citation>
    <scope>NUCLEOTIDE SEQUENCE</scope>
    <source>
        <strain evidence="2">SMH4607-1</strain>
    </source>
</reference>
<evidence type="ECO:0000313" key="3">
    <source>
        <dbReference type="Proteomes" id="UP001172102"/>
    </source>
</evidence>
<dbReference type="AlphaFoldDB" id="A0AA40DWX8"/>
<dbReference type="EMBL" id="JAUKUA010000004">
    <property type="protein sequence ID" value="KAK0714768.1"/>
    <property type="molecule type" value="Genomic_DNA"/>
</dbReference>
<dbReference type="Proteomes" id="UP001172102">
    <property type="component" value="Unassembled WGS sequence"/>
</dbReference>
<feature type="region of interest" description="Disordered" evidence="1">
    <location>
        <begin position="162"/>
        <end position="190"/>
    </location>
</feature>
<evidence type="ECO:0000256" key="1">
    <source>
        <dbReference type="SAM" id="MobiDB-lite"/>
    </source>
</evidence>
<proteinExistence type="predicted"/>
<name>A0AA40DWX8_9PEZI</name>
<protein>
    <submittedName>
        <fullName evidence="2">Uncharacterized protein</fullName>
    </submittedName>
</protein>
<feature type="compositionally biased region" description="Polar residues" evidence="1">
    <location>
        <begin position="162"/>
        <end position="171"/>
    </location>
</feature>
<sequence length="450" mass="50389">MGVDFTVLWERHIAATRDDFFTTVSTGLPTRNLYDDIYDHSDAEDEPEEETRDEVGQFWDQTMNSVVDALGEAALQSPNTTATHSPDTPWFTDKVAYTETALSSPQGSSWSRTISPSKPTIQVSDYDEHADAEPETPMIEIGKGKGIADYYYEQYRRKSSPDWSNSFTIPRTPSPRPYHPAARHTPSTPATATTVYRVQQRAQNPPPEEVHVLILTWAKDDRRGDDGQLLSPGLDLETDAVRSSFKRRGYRVQCRLIPEDYPTSAVETILDRFLDKSTPNSLLVVYYQGYGNMENERMVFSSGFGGASFHWEDVRDPLMQAPGDVLLVLDCSAAPGAEHPEILIEPGLASSPSTKQLLGVCAPYSYESSRGFGEADNFMTTALCRILDRRRDEETELISVQSLCSRMRDDLRGRKIDASQVFVTQLGGGQLMDIYLPDFVNVGAERYCTM</sequence>
<gene>
    <name evidence="2" type="ORF">B0H67DRAFT_490026</name>
</gene>
<keyword evidence="3" id="KW-1185">Reference proteome</keyword>
<evidence type="ECO:0000313" key="2">
    <source>
        <dbReference type="EMBL" id="KAK0714768.1"/>
    </source>
</evidence>
<organism evidence="2 3">
    <name type="scientific">Lasiosphaeris hirsuta</name>
    <dbReference type="NCBI Taxonomy" id="260670"/>
    <lineage>
        <taxon>Eukaryota</taxon>
        <taxon>Fungi</taxon>
        <taxon>Dikarya</taxon>
        <taxon>Ascomycota</taxon>
        <taxon>Pezizomycotina</taxon>
        <taxon>Sordariomycetes</taxon>
        <taxon>Sordariomycetidae</taxon>
        <taxon>Sordariales</taxon>
        <taxon>Lasiosphaeriaceae</taxon>
        <taxon>Lasiosphaeris</taxon>
    </lineage>
</organism>
<comment type="caution">
    <text evidence="2">The sequence shown here is derived from an EMBL/GenBank/DDBJ whole genome shotgun (WGS) entry which is preliminary data.</text>
</comment>
<accession>A0AA40DWX8</accession>